<dbReference type="Gene3D" id="3.40.50.2300">
    <property type="match status" value="1"/>
</dbReference>
<evidence type="ECO:0000256" key="6">
    <source>
        <dbReference type="ARBA" id="ARBA00022777"/>
    </source>
</evidence>
<dbReference type="GO" id="GO:0022877">
    <property type="term" value="F:protein-N(PI)-phosphohistidine-fructose phosphotransferase system transporter activity"/>
    <property type="evidence" value="ECO:0007669"/>
    <property type="project" value="InterPro"/>
</dbReference>
<evidence type="ECO:0000256" key="7">
    <source>
        <dbReference type="SAM" id="MobiDB-lite"/>
    </source>
</evidence>
<sequence>MKFVAVTACPTGIAHSQMAAENLEQTAAEQGHDIDVEIQGAMGAENELSAADIEAADAAIIAADTSVSRDRFEDADVPVVKGTVKDAVNDVEGLLAEAVETAGGDAEVDTSETSKADDTTAADDSESQRRRGGDRSKSLANRLKRLFT</sequence>
<dbReference type="InterPro" id="IPR003501">
    <property type="entry name" value="PTS_EIIB_2/3"/>
</dbReference>
<evidence type="ECO:0000256" key="2">
    <source>
        <dbReference type="ARBA" id="ARBA00022553"/>
    </source>
</evidence>
<name>A0AAW4PY86_9EURY</name>
<keyword evidence="3" id="KW-0762">Sugar transport</keyword>
<evidence type="ECO:0000313" key="9">
    <source>
        <dbReference type="EMBL" id="MBX0325470.1"/>
    </source>
</evidence>
<keyword evidence="4 9" id="KW-0808">Transferase</keyword>
<dbReference type="Proteomes" id="UP001430377">
    <property type="component" value="Unassembled WGS sequence"/>
</dbReference>
<gene>
    <name evidence="9" type="ORF">EGH21_20800</name>
</gene>
<dbReference type="Pfam" id="PF02302">
    <property type="entry name" value="PTS_IIB"/>
    <property type="match status" value="1"/>
</dbReference>
<feature type="region of interest" description="Disordered" evidence="7">
    <location>
        <begin position="100"/>
        <end position="148"/>
    </location>
</feature>
<keyword evidence="6" id="KW-0418">Kinase</keyword>
<dbReference type="AlphaFoldDB" id="A0AAW4PY86"/>
<evidence type="ECO:0000256" key="1">
    <source>
        <dbReference type="ARBA" id="ARBA00022448"/>
    </source>
</evidence>
<accession>A0AAW4PY86</accession>
<dbReference type="RefSeq" id="WP_220620335.1">
    <property type="nucleotide sequence ID" value="NZ_RKLR01000014.1"/>
</dbReference>
<keyword evidence="5" id="KW-0598">Phosphotransferase system</keyword>
<dbReference type="InterPro" id="IPR013011">
    <property type="entry name" value="PTS_EIIB_2"/>
</dbReference>
<reference evidence="9 10" key="1">
    <citation type="submission" date="2021-06" db="EMBL/GenBank/DDBJ databases">
        <title>Halomicroarcula sp. a new haloarchaeum isolated from saline soil.</title>
        <authorList>
            <person name="Duran-Viseras A."/>
            <person name="Sanchez-Porro C."/>
            <person name="Ventosa A."/>
        </authorList>
    </citation>
    <scope>NUCLEOTIDE SEQUENCE [LARGE SCALE GENOMIC DNA]</scope>
    <source>
        <strain evidence="9 10">F13</strain>
    </source>
</reference>
<evidence type="ECO:0000313" key="10">
    <source>
        <dbReference type="Proteomes" id="UP001430377"/>
    </source>
</evidence>
<dbReference type="GO" id="GO:0016301">
    <property type="term" value="F:kinase activity"/>
    <property type="evidence" value="ECO:0007669"/>
    <property type="project" value="UniProtKB-KW"/>
</dbReference>
<evidence type="ECO:0000256" key="5">
    <source>
        <dbReference type="ARBA" id="ARBA00022683"/>
    </source>
</evidence>
<dbReference type="PROSITE" id="PS51099">
    <property type="entry name" value="PTS_EIIB_TYPE_2"/>
    <property type="match status" value="1"/>
</dbReference>
<protein>
    <submittedName>
        <fullName evidence="9">Fructose PTS transporter subunit IIB</fullName>
        <ecNumber evidence="9">2.7.1.202</ecNumber>
    </submittedName>
</protein>
<comment type="caution">
    <text evidence="9">The sequence shown here is derived from an EMBL/GenBank/DDBJ whole genome shotgun (WGS) entry which is preliminary data.</text>
</comment>
<keyword evidence="1" id="KW-0813">Transport</keyword>
<dbReference type="PANTHER" id="PTHR30505:SF0">
    <property type="entry name" value="FRUCTOSE-LIKE PTS SYSTEM EIIBC COMPONENT-RELATED"/>
    <property type="match status" value="1"/>
</dbReference>
<dbReference type="PANTHER" id="PTHR30505">
    <property type="entry name" value="FRUCTOSE-LIKE PERMEASE"/>
    <property type="match status" value="1"/>
</dbReference>
<keyword evidence="10" id="KW-1185">Reference proteome</keyword>
<dbReference type="SUPFAM" id="SSF52794">
    <property type="entry name" value="PTS system IIB component-like"/>
    <property type="match status" value="1"/>
</dbReference>
<proteinExistence type="predicted"/>
<feature type="domain" description="PTS EIIB type-2" evidence="8">
    <location>
        <begin position="1"/>
        <end position="100"/>
    </location>
</feature>
<evidence type="ECO:0000256" key="4">
    <source>
        <dbReference type="ARBA" id="ARBA00022679"/>
    </source>
</evidence>
<feature type="compositionally biased region" description="Basic and acidic residues" evidence="7">
    <location>
        <begin position="126"/>
        <end position="137"/>
    </location>
</feature>
<dbReference type="NCBIfam" id="TIGR00829">
    <property type="entry name" value="FRU"/>
    <property type="match status" value="1"/>
</dbReference>
<keyword evidence="2" id="KW-0597">Phosphoprotein</keyword>
<dbReference type="EC" id="2.7.1.202" evidence="9"/>
<dbReference type="GO" id="GO:0005886">
    <property type="term" value="C:plasma membrane"/>
    <property type="evidence" value="ECO:0007669"/>
    <property type="project" value="TreeGrafter"/>
</dbReference>
<evidence type="ECO:0000256" key="3">
    <source>
        <dbReference type="ARBA" id="ARBA00022597"/>
    </source>
</evidence>
<dbReference type="EMBL" id="RKLR01000014">
    <property type="protein sequence ID" value="MBX0325470.1"/>
    <property type="molecule type" value="Genomic_DNA"/>
</dbReference>
<dbReference type="InterPro" id="IPR050864">
    <property type="entry name" value="Bacterial_PTS_Sugar_Transport"/>
</dbReference>
<dbReference type="CDD" id="cd05569">
    <property type="entry name" value="PTS_IIB_fructose"/>
    <property type="match status" value="1"/>
</dbReference>
<organism evidence="9 10">
    <name type="scientific">Haloarcula rubra</name>
    <dbReference type="NCBI Taxonomy" id="2487747"/>
    <lineage>
        <taxon>Archaea</taxon>
        <taxon>Methanobacteriati</taxon>
        <taxon>Methanobacteriota</taxon>
        <taxon>Stenosarchaea group</taxon>
        <taxon>Halobacteria</taxon>
        <taxon>Halobacteriales</taxon>
        <taxon>Haloarculaceae</taxon>
        <taxon>Haloarcula</taxon>
    </lineage>
</organism>
<evidence type="ECO:0000259" key="8">
    <source>
        <dbReference type="PROSITE" id="PS51099"/>
    </source>
</evidence>
<dbReference type="GO" id="GO:0009401">
    <property type="term" value="P:phosphoenolpyruvate-dependent sugar phosphotransferase system"/>
    <property type="evidence" value="ECO:0007669"/>
    <property type="project" value="UniProtKB-KW"/>
</dbReference>
<dbReference type="InterPro" id="IPR003353">
    <property type="entry name" value="PTS_IIB_fruc"/>
</dbReference>
<dbReference type="GO" id="GO:0090563">
    <property type="term" value="F:protein-phosphocysteine-sugar phosphotransferase activity"/>
    <property type="evidence" value="ECO:0007669"/>
    <property type="project" value="TreeGrafter"/>
</dbReference>
<dbReference type="InterPro" id="IPR036095">
    <property type="entry name" value="PTS_EIIB-like_sf"/>
</dbReference>